<dbReference type="PANTHER" id="PTHR12916:SF4">
    <property type="entry name" value="UNINFLATABLE, ISOFORM C"/>
    <property type="match status" value="1"/>
</dbReference>
<keyword evidence="4 5" id="KW-1015">Disulfide bond</keyword>
<proteinExistence type="predicted"/>
<protein>
    <submittedName>
        <fullName evidence="9">Uncharacterized protein</fullName>
    </submittedName>
</protein>
<dbReference type="SMART" id="SM00032">
    <property type="entry name" value="CCP"/>
    <property type="match status" value="1"/>
</dbReference>
<dbReference type="Gene3D" id="2.10.70.10">
    <property type="entry name" value="Complement Module, domain 1"/>
    <property type="match status" value="1"/>
</dbReference>
<dbReference type="PROSITE" id="PS01186">
    <property type="entry name" value="EGF_2"/>
    <property type="match status" value="1"/>
</dbReference>
<feature type="disulfide bond" evidence="5">
    <location>
        <begin position="31"/>
        <end position="40"/>
    </location>
</feature>
<evidence type="ECO:0000256" key="4">
    <source>
        <dbReference type="ARBA" id="ARBA00023157"/>
    </source>
</evidence>
<keyword evidence="1 5" id="KW-0245">EGF-like domain</keyword>
<reference evidence="9 10" key="1">
    <citation type="submission" date="2024-02" db="EMBL/GenBank/DDBJ databases">
        <authorList>
            <person name="Daric V."/>
            <person name="Darras S."/>
        </authorList>
    </citation>
    <scope>NUCLEOTIDE SEQUENCE [LARGE SCALE GENOMIC DNA]</scope>
</reference>
<dbReference type="InterPro" id="IPR000742">
    <property type="entry name" value="EGF"/>
</dbReference>
<dbReference type="Proteomes" id="UP001642483">
    <property type="component" value="Unassembled WGS sequence"/>
</dbReference>
<dbReference type="Pfam" id="PF07974">
    <property type="entry name" value="EGF_2"/>
    <property type="match status" value="1"/>
</dbReference>
<evidence type="ECO:0000313" key="10">
    <source>
        <dbReference type="Proteomes" id="UP001642483"/>
    </source>
</evidence>
<gene>
    <name evidence="9" type="ORF">CVLEPA_LOCUS25886</name>
</gene>
<dbReference type="Gene3D" id="2.10.25.10">
    <property type="entry name" value="Laminin"/>
    <property type="match status" value="2"/>
</dbReference>
<dbReference type="PROSITE" id="PS00022">
    <property type="entry name" value="EGF_1"/>
    <property type="match status" value="1"/>
</dbReference>
<dbReference type="SUPFAM" id="SSF57535">
    <property type="entry name" value="Complement control module/SCR domain"/>
    <property type="match status" value="1"/>
</dbReference>
<keyword evidence="2" id="KW-0732">Signal</keyword>
<comment type="caution">
    <text evidence="9">The sequence shown here is derived from an EMBL/GenBank/DDBJ whole genome shotgun (WGS) entry which is preliminary data.</text>
</comment>
<dbReference type="PROSITE" id="PS50026">
    <property type="entry name" value="EGF_3"/>
    <property type="match status" value="2"/>
</dbReference>
<dbReference type="InterPro" id="IPR001881">
    <property type="entry name" value="EGF-like_Ca-bd_dom"/>
</dbReference>
<name>A0ABP0GLK9_CLALP</name>
<dbReference type="PROSITE" id="PS50923">
    <property type="entry name" value="SUSHI"/>
    <property type="match status" value="1"/>
</dbReference>
<dbReference type="SMART" id="SM00179">
    <property type="entry name" value="EGF_CA"/>
    <property type="match status" value="1"/>
</dbReference>
<dbReference type="SUPFAM" id="SSF57196">
    <property type="entry name" value="EGF/Laminin"/>
    <property type="match status" value="2"/>
</dbReference>
<dbReference type="SMART" id="SM00181">
    <property type="entry name" value="EGF"/>
    <property type="match status" value="1"/>
</dbReference>
<feature type="domain" description="Sushi" evidence="8">
    <location>
        <begin position="44"/>
        <end position="108"/>
    </location>
</feature>
<dbReference type="CDD" id="cd00054">
    <property type="entry name" value="EGF_CA"/>
    <property type="match status" value="1"/>
</dbReference>
<evidence type="ECO:0000256" key="6">
    <source>
        <dbReference type="PROSITE-ProRule" id="PRU00302"/>
    </source>
</evidence>
<dbReference type="EMBL" id="CAWYQH010000130">
    <property type="protein sequence ID" value="CAK8692633.1"/>
    <property type="molecule type" value="Genomic_DNA"/>
</dbReference>
<dbReference type="PROSITE" id="PS00010">
    <property type="entry name" value="ASX_HYDROXYL"/>
    <property type="match status" value="1"/>
</dbReference>
<evidence type="ECO:0000256" key="3">
    <source>
        <dbReference type="ARBA" id="ARBA00022737"/>
    </source>
</evidence>
<keyword evidence="3" id="KW-0677">Repeat</keyword>
<dbReference type="PANTHER" id="PTHR12916">
    <property type="entry name" value="CYTOCHROME C OXIDASE POLYPEPTIDE VIC-2"/>
    <property type="match status" value="1"/>
</dbReference>
<organism evidence="9 10">
    <name type="scientific">Clavelina lepadiformis</name>
    <name type="common">Light-bulb sea squirt</name>
    <name type="synonym">Ascidia lepadiformis</name>
    <dbReference type="NCBI Taxonomy" id="159417"/>
    <lineage>
        <taxon>Eukaryota</taxon>
        <taxon>Metazoa</taxon>
        <taxon>Chordata</taxon>
        <taxon>Tunicata</taxon>
        <taxon>Ascidiacea</taxon>
        <taxon>Aplousobranchia</taxon>
        <taxon>Clavelinidae</taxon>
        <taxon>Clavelina</taxon>
    </lineage>
</organism>
<feature type="domain" description="EGF-like" evidence="7">
    <location>
        <begin position="5"/>
        <end position="41"/>
    </location>
</feature>
<accession>A0ABP0GLK9</accession>
<sequence>MEICLVDQCDHMPCKNGGTCINDGNSYICNCTDGYEGNDCSIRIQCVVPSAPNNGTISRESGQLVPYKENIRYRCNDRHVVAYEVNNFLVATCQQNKQWTKDTPVCVVDDCNPDSCSGRGTCINQIGRTICECDEGYE</sequence>
<evidence type="ECO:0000256" key="1">
    <source>
        <dbReference type="ARBA" id="ARBA00022536"/>
    </source>
</evidence>
<evidence type="ECO:0000259" key="7">
    <source>
        <dbReference type="PROSITE" id="PS50026"/>
    </source>
</evidence>
<dbReference type="InterPro" id="IPR000152">
    <property type="entry name" value="EGF-type_Asp/Asn_hydroxyl_site"/>
</dbReference>
<evidence type="ECO:0000259" key="8">
    <source>
        <dbReference type="PROSITE" id="PS50923"/>
    </source>
</evidence>
<dbReference type="CDD" id="cd00033">
    <property type="entry name" value="CCP"/>
    <property type="match status" value="1"/>
</dbReference>
<evidence type="ECO:0000256" key="5">
    <source>
        <dbReference type="PROSITE-ProRule" id="PRU00076"/>
    </source>
</evidence>
<dbReference type="InterPro" id="IPR035976">
    <property type="entry name" value="Sushi/SCR/CCP_sf"/>
</dbReference>
<comment type="caution">
    <text evidence="5">Lacks conserved residue(s) required for the propagation of feature annotation.</text>
</comment>
<evidence type="ECO:0000313" key="9">
    <source>
        <dbReference type="EMBL" id="CAK8692633.1"/>
    </source>
</evidence>
<dbReference type="Pfam" id="PF00084">
    <property type="entry name" value="Sushi"/>
    <property type="match status" value="1"/>
</dbReference>
<keyword evidence="10" id="KW-1185">Reference proteome</keyword>
<dbReference type="Pfam" id="PF00008">
    <property type="entry name" value="EGF"/>
    <property type="match status" value="1"/>
</dbReference>
<keyword evidence="6" id="KW-0768">Sushi</keyword>
<dbReference type="InterPro" id="IPR000436">
    <property type="entry name" value="Sushi_SCR_CCP_dom"/>
</dbReference>
<feature type="domain" description="EGF-like" evidence="7">
    <location>
        <begin position="107"/>
        <end position="138"/>
    </location>
</feature>
<evidence type="ECO:0000256" key="2">
    <source>
        <dbReference type="ARBA" id="ARBA00022729"/>
    </source>
</evidence>
<dbReference type="InterPro" id="IPR013111">
    <property type="entry name" value="EGF_extracell"/>
</dbReference>